<keyword evidence="4" id="KW-0249">Electron transport</keyword>
<dbReference type="PRINTS" id="PR00604">
    <property type="entry name" value="CYTCHRMECIAB"/>
</dbReference>
<name>A0A7W6C486_9HYPH</name>
<dbReference type="EMBL" id="JACIDV010000003">
    <property type="protein sequence ID" value="MBB3945443.1"/>
    <property type="molecule type" value="Genomic_DNA"/>
</dbReference>
<dbReference type="Proteomes" id="UP000565286">
    <property type="component" value="Unassembled WGS sequence"/>
</dbReference>
<dbReference type="Gene3D" id="1.10.760.10">
    <property type="entry name" value="Cytochrome c-like domain"/>
    <property type="match status" value="1"/>
</dbReference>
<dbReference type="GO" id="GO:0046872">
    <property type="term" value="F:metal ion binding"/>
    <property type="evidence" value="ECO:0007669"/>
    <property type="project" value="UniProtKB-KW"/>
</dbReference>
<dbReference type="InterPro" id="IPR009056">
    <property type="entry name" value="Cyt_c-like_dom"/>
</dbReference>
<protein>
    <submittedName>
        <fullName evidence="9">Cytochrome c</fullName>
    </submittedName>
</protein>
<keyword evidence="2 6" id="KW-0349">Heme</keyword>
<feature type="signal peptide" evidence="7">
    <location>
        <begin position="1"/>
        <end position="20"/>
    </location>
</feature>
<evidence type="ECO:0000256" key="1">
    <source>
        <dbReference type="ARBA" id="ARBA00022448"/>
    </source>
</evidence>
<dbReference type="PANTHER" id="PTHR11961">
    <property type="entry name" value="CYTOCHROME C"/>
    <property type="match status" value="1"/>
</dbReference>
<keyword evidence="1" id="KW-0813">Transport</keyword>
<reference evidence="9 10" key="1">
    <citation type="submission" date="2020-08" db="EMBL/GenBank/DDBJ databases">
        <title>Genomic Encyclopedia of Type Strains, Phase IV (KMG-IV): sequencing the most valuable type-strain genomes for metagenomic binning, comparative biology and taxonomic classification.</title>
        <authorList>
            <person name="Goeker M."/>
        </authorList>
    </citation>
    <scope>NUCLEOTIDE SEQUENCE [LARGE SCALE GENOMIC DNA]</scope>
    <source>
        <strain evidence="9 10">DSM 26438</strain>
    </source>
</reference>
<keyword evidence="5 6" id="KW-0408">Iron</keyword>
<proteinExistence type="predicted"/>
<dbReference type="RefSeq" id="WP_183894950.1">
    <property type="nucleotide sequence ID" value="NZ_JACIDV010000003.1"/>
</dbReference>
<keyword evidence="3 6" id="KW-0479">Metal-binding</keyword>
<evidence type="ECO:0000313" key="9">
    <source>
        <dbReference type="EMBL" id="MBB3945443.1"/>
    </source>
</evidence>
<dbReference type="AlphaFoldDB" id="A0A7W6C486"/>
<keyword evidence="10" id="KW-1185">Reference proteome</keyword>
<dbReference type="Pfam" id="PF00034">
    <property type="entry name" value="Cytochrom_C"/>
    <property type="match status" value="1"/>
</dbReference>
<keyword evidence="7" id="KW-0732">Signal</keyword>
<sequence>MRLKVLVLSSLLLSASAVLAEGDAARGEQSFSKCSACHNIDSPRTRLGPHLMGVVGRPAGSVPDYKYSQAMIDAGAQGMVWTDEKLKEFLYSPKKSVPGTAMRFFGLWSESEIDDLIAYMKTVQAPK</sequence>
<dbReference type="InterPro" id="IPR036909">
    <property type="entry name" value="Cyt_c-like_dom_sf"/>
</dbReference>
<comment type="caution">
    <text evidence="9">The sequence shown here is derived from an EMBL/GenBank/DDBJ whole genome shotgun (WGS) entry which is preliminary data.</text>
</comment>
<evidence type="ECO:0000256" key="6">
    <source>
        <dbReference type="PROSITE-ProRule" id="PRU00433"/>
    </source>
</evidence>
<dbReference type="GO" id="GO:0020037">
    <property type="term" value="F:heme binding"/>
    <property type="evidence" value="ECO:0007669"/>
    <property type="project" value="InterPro"/>
</dbReference>
<evidence type="ECO:0000256" key="7">
    <source>
        <dbReference type="SAM" id="SignalP"/>
    </source>
</evidence>
<evidence type="ECO:0000256" key="3">
    <source>
        <dbReference type="ARBA" id="ARBA00022723"/>
    </source>
</evidence>
<feature type="domain" description="Cytochrome c" evidence="8">
    <location>
        <begin position="22"/>
        <end position="124"/>
    </location>
</feature>
<evidence type="ECO:0000313" key="10">
    <source>
        <dbReference type="Proteomes" id="UP000565286"/>
    </source>
</evidence>
<evidence type="ECO:0000256" key="4">
    <source>
        <dbReference type="ARBA" id="ARBA00022982"/>
    </source>
</evidence>
<feature type="chain" id="PRO_5030508061" evidence="7">
    <location>
        <begin position="21"/>
        <end position="127"/>
    </location>
</feature>
<dbReference type="InterPro" id="IPR002327">
    <property type="entry name" value="Cyt_c_1A/1B"/>
</dbReference>
<gene>
    <name evidence="9" type="ORF">GGQ73_001376</name>
</gene>
<evidence type="ECO:0000256" key="5">
    <source>
        <dbReference type="ARBA" id="ARBA00023004"/>
    </source>
</evidence>
<dbReference type="PROSITE" id="PS51007">
    <property type="entry name" value="CYTC"/>
    <property type="match status" value="1"/>
</dbReference>
<dbReference type="GO" id="GO:0009055">
    <property type="term" value="F:electron transfer activity"/>
    <property type="evidence" value="ECO:0007669"/>
    <property type="project" value="InterPro"/>
</dbReference>
<accession>A0A7W6C486</accession>
<dbReference type="SUPFAM" id="SSF46626">
    <property type="entry name" value="Cytochrome c"/>
    <property type="match status" value="1"/>
</dbReference>
<organism evidence="9 10">
    <name type="scientific">Rhizobium skierniewicense</name>
    <dbReference type="NCBI Taxonomy" id="984260"/>
    <lineage>
        <taxon>Bacteria</taxon>
        <taxon>Pseudomonadati</taxon>
        <taxon>Pseudomonadota</taxon>
        <taxon>Alphaproteobacteria</taxon>
        <taxon>Hyphomicrobiales</taxon>
        <taxon>Rhizobiaceae</taxon>
        <taxon>Rhizobium/Agrobacterium group</taxon>
        <taxon>Rhizobium</taxon>
    </lineage>
</organism>
<evidence type="ECO:0000259" key="8">
    <source>
        <dbReference type="PROSITE" id="PS51007"/>
    </source>
</evidence>
<evidence type="ECO:0000256" key="2">
    <source>
        <dbReference type="ARBA" id="ARBA00022617"/>
    </source>
</evidence>